<feature type="region of interest" description="Disordered" evidence="1">
    <location>
        <begin position="265"/>
        <end position="285"/>
    </location>
</feature>
<protein>
    <submittedName>
        <fullName evidence="2">Uncharacterized protein</fullName>
    </submittedName>
</protein>
<reference evidence="2 3" key="1">
    <citation type="submission" date="2016-04" db="EMBL/GenBank/DDBJ databases">
        <title>A degradative enzymes factory behind the ericoid mycorrhizal symbiosis.</title>
        <authorList>
            <consortium name="DOE Joint Genome Institute"/>
            <person name="Martino E."/>
            <person name="Morin E."/>
            <person name="Grelet G."/>
            <person name="Kuo A."/>
            <person name="Kohler A."/>
            <person name="Daghino S."/>
            <person name="Barry K."/>
            <person name="Choi C."/>
            <person name="Cichocki N."/>
            <person name="Clum A."/>
            <person name="Copeland A."/>
            <person name="Hainaut M."/>
            <person name="Haridas S."/>
            <person name="Labutti K."/>
            <person name="Lindquist E."/>
            <person name="Lipzen A."/>
            <person name="Khouja H.-R."/>
            <person name="Murat C."/>
            <person name="Ohm R."/>
            <person name="Olson A."/>
            <person name="Spatafora J."/>
            <person name="Veneault-Fourrey C."/>
            <person name="Henrissat B."/>
            <person name="Grigoriev I."/>
            <person name="Martin F."/>
            <person name="Perotto S."/>
        </authorList>
    </citation>
    <scope>NUCLEOTIDE SEQUENCE [LARGE SCALE GENOMIC DNA]</scope>
    <source>
        <strain evidence="2 3">F</strain>
    </source>
</reference>
<dbReference type="EMBL" id="KZ613955">
    <property type="protein sequence ID" value="PMD33680.1"/>
    <property type="molecule type" value="Genomic_DNA"/>
</dbReference>
<feature type="region of interest" description="Disordered" evidence="1">
    <location>
        <begin position="1"/>
        <end position="131"/>
    </location>
</feature>
<name>A0A2J6R584_HYAVF</name>
<keyword evidence="3" id="KW-1185">Reference proteome</keyword>
<dbReference type="OrthoDB" id="10444420at2759"/>
<sequence>MNRPAKMPLRPCPKCPHRLSDLWTHEEPAEATQSAEAPKGETSTKDGDSETGSSSTAVEDCVHNEEGSRLPPEYPDTASERSNPPEYSGDENSTEEEYHVLRSEDEHESSDEHETEEHYKTAKEDQSDEEHLLKEQLAEEGSESGQEKKCSCKDDETLPAWWKCWRCEPWMPLKLEGEARKDVKLLPEWYFCICGETHGTPTESEKIAGTFANEELGESWETNEQYMLNRLHNQPTIEKLCGKCRATIAETNQRLREWEAEKALMETEKEEQGDQQSAKPETNSEVKLAKRPLWFTCYCQRKHGCPRQIATTEDVNSGAPEGEPSSTVGDKEVRADEFEDEGVLGTFIEDGRWGFWKDCDKCAEFAAL</sequence>
<feature type="compositionally biased region" description="Basic and acidic residues" evidence="1">
    <location>
        <begin position="96"/>
        <end position="131"/>
    </location>
</feature>
<feature type="compositionally biased region" description="Basic and acidic residues" evidence="1">
    <location>
        <begin position="38"/>
        <end position="48"/>
    </location>
</feature>
<evidence type="ECO:0000256" key="1">
    <source>
        <dbReference type="SAM" id="MobiDB-lite"/>
    </source>
</evidence>
<evidence type="ECO:0000313" key="3">
    <source>
        <dbReference type="Proteomes" id="UP000235786"/>
    </source>
</evidence>
<dbReference type="Proteomes" id="UP000235786">
    <property type="component" value="Unassembled WGS sequence"/>
</dbReference>
<organism evidence="2 3">
    <name type="scientific">Hyaloscypha variabilis (strain UAMH 11265 / GT02V1 / F)</name>
    <name type="common">Meliniomyces variabilis</name>
    <dbReference type="NCBI Taxonomy" id="1149755"/>
    <lineage>
        <taxon>Eukaryota</taxon>
        <taxon>Fungi</taxon>
        <taxon>Dikarya</taxon>
        <taxon>Ascomycota</taxon>
        <taxon>Pezizomycotina</taxon>
        <taxon>Leotiomycetes</taxon>
        <taxon>Helotiales</taxon>
        <taxon>Hyaloscyphaceae</taxon>
        <taxon>Hyaloscypha</taxon>
        <taxon>Hyaloscypha variabilis</taxon>
    </lineage>
</organism>
<proteinExistence type="predicted"/>
<feature type="region of interest" description="Disordered" evidence="1">
    <location>
        <begin position="311"/>
        <end position="330"/>
    </location>
</feature>
<dbReference type="AlphaFoldDB" id="A0A2J6R584"/>
<evidence type="ECO:0000313" key="2">
    <source>
        <dbReference type="EMBL" id="PMD33680.1"/>
    </source>
</evidence>
<feature type="compositionally biased region" description="Basic and acidic residues" evidence="1">
    <location>
        <begin position="18"/>
        <end position="28"/>
    </location>
</feature>
<accession>A0A2J6R584</accession>
<gene>
    <name evidence="2" type="ORF">L207DRAFT_605448</name>
</gene>